<dbReference type="SMART" id="SM00900">
    <property type="entry name" value="FMN_bind"/>
    <property type="match status" value="1"/>
</dbReference>
<evidence type="ECO:0000259" key="2">
    <source>
        <dbReference type="SMART" id="SM00900"/>
    </source>
</evidence>
<dbReference type="InterPro" id="IPR007329">
    <property type="entry name" value="FMN-bd"/>
</dbReference>
<keyword evidence="1" id="KW-0472">Membrane</keyword>
<accession>A0ABS6EFM5</accession>
<feature type="domain" description="FMN-binding" evidence="2">
    <location>
        <begin position="53"/>
        <end position="132"/>
    </location>
</feature>
<evidence type="ECO:0000256" key="1">
    <source>
        <dbReference type="SAM" id="Phobius"/>
    </source>
</evidence>
<evidence type="ECO:0000313" key="3">
    <source>
        <dbReference type="EMBL" id="MBU5483990.1"/>
    </source>
</evidence>
<feature type="transmembrane region" description="Helical" evidence="1">
    <location>
        <begin position="6"/>
        <end position="29"/>
    </location>
</feature>
<organism evidence="3 4">
    <name type="scientific">Clostridium mobile</name>
    <dbReference type="NCBI Taxonomy" id="2841512"/>
    <lineage>
        <taxon>Bacteria</taxon>
        <taxon>Bacillati</taxon>
        <taxon>Bacillota</taxon>
        <taxon>Clostridia</taxon>
        <taxon>Eubacteriales</taxon>
        <taxon>Clostridiaceae</taxon>
        <taxon>Clostridium</taxon>
    </lineage>
</organism>
<dbReference type="Pfam" id="PF04205">
    <property type="entry name" value="FMN_bind"/>
    <property type="match status" value="1"/>
</dbReference>
<reference evidence="3 4" key="1">
    <citation type="submission" date="2021-06" db="EMBL/GenBank/DDBJ databases">
        <authorList>
            <person name="Sun Q."/>
            <person name="Li D."/>
        </authorList>
    </citation>
    <scope>NUCLEOTIDE SEQUENCE [LARGE SCALE GENOMIC DNA]</scope>
    <source>
        <strain evidence="3 4">MSJ-11</strain>
    </source>
</reference>
<keyword evidence="1" id="KW-1133">Transmembrane helix</keyword>
<protein>
    <submittedName>
        <fullName evidence="3">FMN-binding protein</fullName>
    </submittedName>
</protein>
<dbReference type="RefSeq" id="WP_216438488.1">
    <property type="nucleotide sequence ID" value="NZ_JAHLQF010000002.1"/>
</dbReference>
<keyword evidence="4" id="KW-1185">Reference proteome</keyword>
<sequence length="135" mass="14975">MSKNKVIRRILTVMIIVVLGMFITIYISIQGLNKKIGSVEINNIDLYKVRDGEYSGDYSFKEIIASKVKVTVDNNKITNIDLIEHKYGLGKKAETIISRVIDSQSLNVDVVSGATASSKVILKSIENALTKEKVN</sequence>
<dbReference type="Proteomes" id="UP000726170">
    <property type="component" value="Unassembled WGS sequence"/>
</dbReference>
<name>A0ABS6EFM5_9CLOT</name>
<dbReference type="EMBL" id="JAHLQF010000002">
    <property type="protein sequence ID" value="MBU5483990.1"/>
    <property type="molecule type" value="Genomic_DNA"/>
</dbReference>
<evidence type="ECO:0000313" key="4">
    <source>
        <dbReference type="Proteomes" id="UP000726170"/>
    </source>
</evidence>
<keyword evidence="1" id="KW-0812">Transmembrane</keyword>
<comment type="caution">
    <text evidence="3">The sequence shown here is derived from an EMBL/GenBank/DDBJ whole genome shotgun (WGS) entry which is preliminary data.</text>
</comment>
<proteinExistence type="predicted"/>
<gene>
    <name evidence="3" type="ORF">KQI86_06580</name>
</gene>